<accession>A0ABD6DNF2</accession>
<dbReference type="EMBL" id="JBHUDO010000003">
    <property type="protein sequence ID" value="MFD1647290.1"/>
    <property type="molecule type" value="Genomic_DNA"/>
</dbReference>
<keyword evidence="2" id="KW-1185">Reference proteome</keyword>
<reference evidence="1 2" key="1">
    <citation type="journal article" date="2019" name="Int. J. Syst. Evol. Microbiol.">
        <title>The Global Catalogue of Microorganisms (GCM) 10K type strain sequencing project: providing services to taxonomists for standard genome sequencing and annotation.</title>
        <authorList>
            <consortium name="The Broad Institute Genomics Platform"/>
            <consortium name="The Broad Institute Genome Sequencing Center for Infectious Disease"/>
            <person name="Wu L."/>
            <person name="Ma J."/>
        </authorList>
    </citation>
    <scope>NUCLEOTIDE SEQUENCE [LARGE SCALE GENOMIC DNA]</scope>
    <source>
        <strain evidence="1 2">CGMCC 1.10390</strain>
    </source>
</reference>
<name>A0ABD6DNF2_9EURY</name>
<dbReference type="RefSeq" id="WP_256400650.1">
    <property type="nucleotide sequence ID" value="NZ_JANHJR010000003.1"/>
</dbReference>
<dbReference type="Proteomes" id="UP001597034">
    <property type="component" value="Unassembled WGS sequence"/>
</dbReference>
<organism evidence="1 2">
    <name type="scientific">Haloarchaeobius litoreus</name>
    <dbReference type="NCBI Taxonomy" id="755306"/>
    <lineage>
        <taxon>Archaea</taxon>
        <taxon>Methanobacteriati</taxon>
        <taxon>Methanobacteriota</taxon>
        <taxon>Stenosarchaea group</taxon>
        <taxon>Halobacteria</taxon>
        <taxon>Halobacteriales</taxon>
        <taxon>Halorubellaceae</taxon>
        <taxon>Haloarchaeobius</taxon>
    </lineage>
</organism>
<dbReference type="AlphaFoldDB" id="A0ABD6DNF2"/>
<evidence type="ECO:0000313" key="1">
    <source>
        <dbReference type="EMBL" id="MFD1647290.1"/>
    </source>
</evidence>
<comment type="caution">
    <text evidence="1">The sequence shown here is derived from an EMBL/GenBank/DDBJ whole genome shotgun (WGS) entry which is preliminary data.</text>
</comment>
<proteinExistence type="predicted"/>
<protein>
    <submittedName>
        <fullName evidence="1">Uncharacterized protein</fullName>
    </submittedName>
</protein>
<evidence type="ECO:0000313" key="2">
    <source>
        <dbReference type="Proteomes" id="UP001597034"/>
    </source>
</evidence>
<sequence>MATQDIGETLDAARLAAASDDYDALESAGLRLVALARRHRQEARRADAD</sequence>
<gene>
    <name evidence="1" type="ORF">ACFSBL_16500</name>
</gene>